<dbReference type="AlphaFoldDB" id="A0A6C0FQV4"/>
<evidence type="ECO:0000313" key="3">
    <source>
        <dbReference type="Proteomes" id="UP000476064"/>
    </source>
</evidence>
<evidence type="ECO:0000313" key="2">
    <source>
        <dbReference type="EMBL" id="QHT59267.1"/>
    </source>
</evidence>
<sequence length="962" mass="112357">MNQKIEEINRLRAQLLNEMHSNGEGEAPSPSLMHGNKSFIRMQDIKIACIMDEFTFNCFAPECNLQQVTPSDWKNELEVFQPDMFFLESAWRGLNGLWKAKIDYFSDELIELLSYCKVNNIPVIFWNKEDPVFHDTFQQAARYADYVFTTDIDCVKSYKTIVNHDRVFLLPFAAQTKYHNPIERFERENKFCFAGAYYKRYKDRTRDLETFVDAITSEKQLDIYDRNYFDKNTEYRFPRKYRTLIKGYLKANDIGKAYKGYRFNVNMNSVKQSQSMCARRVFELLASNTVTFSNYSRAIRNLLGDLVICTDDGRRIRDEIRKFDDAEYYNKFRLVGLRKVLSEHTYRIRFAYIIEKVFGKQNDFSKRVAVVAKAGSKEDINRIREQFNKQTYTNKRLYICAAYEYVSDDEVELFARSEEAIVRLREESQYIAILSIDDYYGSNYLQDLVLALEYGDETAITKATYFAQVNDRVVKQNSDNSYKYVESACVRRSLLTLDRITNADIERYIENVNDAEIGSRSLSIDEYNYAMNVAAAVCKEADDLRIQDTGIVLSSLDHVVESIHAGNAMVTGSIRPLNESECYLSKSKSLLIVDDYPSYSDLYRNGFIHSRVVEYHDRGHSVDVFRFSERHRAGFSEFNGIDIASGYYEEINHLLFYAKHNTVLLHFLTKALWDGIKSSVKGKRIVVWVHGAEIQPWWRRKHNFQARHDKDALQHESEQRLAFWRELFHLAKQETGYDLHFVFVSQYLVATAFEDLNMDLPLEKFSIIHNYINGEVFKYRTKDRSLRTKILSIRPFANHNYGNDLTVKTILLLSSLPIFRELEFRIIGKGELFKETVKPIRKFKNVIIEERFLRQEEIAELHQHYGVFLVPTRMDSQGVSRDEAMSSGLVPITTNVAAIPEFVDSSCGMLVDAEDFHGLADCIIELYQNPDLFERLSWNASQRVRVQSGVQQTIIRELELLK</sequence>
<dbReference type="EMBL" id="CP048209">
    <property type="protein sequence ID" value="QHT59267.1"/>
    <property type="molecule type" value="Genomic_DNA"/>
</dbReference>
<accession>A0A6C0FQV4</accession>
<dbReference type="SUPFAM" id="SSF53756">
    <property type="entry name" value="UDP-Glycosyltransferase/glycogen phosphorylase"/>
    <property type="match status" value="1"/>
</dbReference>
<keyword evidence="2" id="KW-0808">Transferase</keyword>
<dbReference type="Pfam" id="PF13692">
    <property type="entry name" value="Glyco_trans_1_4"/>
    <property type="match status" value="1"/>
</dbReference>
<reference evidence="2 3" key="1">
    <citation type="submission" date="2020-01" db="EMBL/GenBank/DDBJ databases">
        <title>Paenibacillus sp. nov., isolated from tomato rhizosphere.</title>
        <authorList>
            <person name="Weon H.-Y."/>
            <person name="Lee S.A."/>
        </authorList>
    </citation>
    <scope>NUCLEOTIDE SEQUENCE [LARGE SCALE GENOMIC DNA]</scope>
    <source>
        <strain evidence="2 3">12200R-189</strain>
    </source>
</reference>
<dbReference type="KEGG" id="plyc:GXP70_04300"/>
<dbReference type="PANTHER" id="PTHR12526">
    <property type="entry name" value="GLYCOSYLTRANSFERASE"/>
    <property type="match status" value="1"/>
</dbReference>
<name>A0A6C0FQV4_9BACL</name>
<keyword evidence="3" id="KW-1185">Reference proteome</keyword>
<dbReference type="RefSeq" id="WP_162355334.1">
    <property type="nucleotide sequence ID" value="NZ_CP048209.1"/>
</dbReference>
<organism evidence="2 3">
    <name type="scientific">Paenibacillus lycopersici</name>
    <dbReference type="NCBI Taxonomy" id="2704462"/>
    <lineage>
        <taxon>Bacteria</taxon>
        <taxon>Bacillati</taxon>
        <taxon>Bacillota</taxon>
        <taxon>Bacilli</taxon>
        <taxon>Bacillales</taxon>
        <taxon>Paenibacillaceae</taxon>
        <taxon>Paenibacillus</taxon>
    </lineage>
</organism>
<dbReference type="Proteomes" id="UP000476064">
    <property type="component" value="Chromosome"/>
</dbReference>
<proteinExistence type="predicted"/>
<feature type="domain" description="Spore protein YkvP/CgeB glycosyl transferase-like" evidence="1">
    <location>
        <begin position="211"/>
        <end position="354"/>
    </location>
</feature>
<dbReference type="Pfam" id="PF13524">
    <property type="entry name" value="Glyco_trans_1_2"/>
    <property type="match status" value="1"/>
</dbReference>
<gene>
    <name evidence="2" type="ORF">GXP70_04300</name>
</gene>
<dbReference type="Gene3D" id="3.40.50.2000">
    <property type="entry name" value="Glycogen Phosphorylase B"/>
    <property type="match status" value="2"/>
</dbReference>
<dbReference type="GO" id="GO:0016740">
    <property type="term" value="F:transferase activity"/>
    <property type="evidence" value="ECO:0007669"/>
    <property type="project" value="UniProtKB-KW"/>
</dbReference>
<evidence type="ECO:0000259" key="1">
    <source>
        <dbReference type="Pfam" id="PF13524"/>
    </source>
</evidence>
<protein>
    <submittedName>
        <fullName evidence="2">Glycosyltransferase</fullName>
    </submittedName>
</protein>
<dbReference type="InterPro" id="IPR055259">
    <property type="entry name" value="YkvP/CgeB_Glyco_trans-like"/>
</dbReference>
<dbReference type="CDD" id="cd03801">
    <property type="entry name" value="GT4_PimA-like"/>
    <property type="match status" value="1"/>
</dbReference>
<dbReference type="PANTHER" id="PTHR12526:SF630">
    <property type="entry name" value="GLYCOSYLTRANSFERASE"/>
    <property type="match status" value="1"/>
</dbReference>